<dbReference type="AlphaFoldDB" id="A0A9D1EBW7"/>
<dbReference type="Pfam" id="PF06962">
    <property type="entry name" value="rRNA_methylase"/>
    <property type="match status" value="1"/>
</dbReference>
<keyword evidence="1" id="KW-0489">Methyltransferase</keyword>
<keyword evidence="1" id="KW-0808">Transferase</keyword>
<accession>A0A9D1EBW7</accession>
<reference evidence="1" key="2">
    <citation type="journal article" date="2021" name="PeerJ">
        <title>Extensive microbial diversity within the chicken gut microbiome revealed by metagenomics and culture.</title>
        <authorList>
            <person name="Gilroy R."/>
            <person name="Ravi A."/>
            <person name="Getino M."/>
            <person name="Pursley I."/>
            <person name="Horton D.L."/>
            <person name="Alikhan N.F."/>
            <person name="Baker D."/>
            <person name="Gharbi K."/>
            <person name="Hall N."/>
            <person name="Watson M."/>
            <person name="Adriaenssens E.M."/>
            <person name="Foster-Nyarko E."/>
            <person name="Jarju S."/>
            <person name="Secka A."/>
            <person name="Antonio M."/>
            <person name="Oren A."/>
            <person name="Chaudhuri R.R."/>
            <person name="La Ragione R."/>
            <person name="Hildebrand F."/>
            <person name="Pallen M.J."/>
        </authorList>
    </citation>
    <scope>NUCLEOTIDE SEQUENCE</scope>
    <source>
        <strain evidence="1">ChiW13-3771</strain>
    </source>
</reference>
<proteinExistence type="predicted"/>
<dbReference type="GO" id="GO:0008168">
    <property type="term" value="F:methyltransferase activity"/>
    <property type="evidence" value="ECO:0007669"/>
    <property type="project" value="UniProtKB-KW"/>
</dbReference>
<gene>
    <name evidence="1" type="ORF">IAC96_00465</name>
</gene>
<evidence type="ECO:0000313" key="2">
    <source>
        <dbReference type="Proteomes" id="UP000824201"/>
    </source>
</evidence>
<organism evidence="1 2">
    <name type="scientific">Candidatus Fimimorpha faecalis</name>
    <dbReference type="NCBI Taxonomy" id="2840824"/>
    <lineage>
        <taxon>Bacteria</taxon>
        <taxon>Bacillati</taxon>
        <taxon>Bacillota</taxon>
        <taxon>Clostridia</taxon>
        <taxon>Eubacteriales</taxon>
        <taxon>Candidatus Fimimorpha</taxon>
    </lineage>
</organism>
<comment type="caution">
    <text evidence="1">The sequence shown here is derived from an EMBL/GenBank/DDBJ whole genome shotgun (WGS) entry which is preliminary data.</text>
</comment>
<name>A0A9D1EBW7_9FIRM</name>
<dbReference type="PANTHER" id="PTHR35276">
    <property type="entry name" value="S-ADENOSYL-L-METHIONINE-DEPENDENT METHYLTRANSFERASES SUPERFAMILY PROTEIN"/>
    <property type="match status" value="1"/>
</dbReference>
<dbReference type="Gene3D" id="3.40.50.150">
    <property type="entry name" value="Vaccinia Virus protein VP39"/>
    <property type="match status" value="1"/>
</dbReference>
<dbReference type="PANTHER" id="PTHR35276:SF1">
    <property type="entry name" value="TRNA (MNM(5)S(2)U34)-METHYLTRANSFERASE, CHLOROPLASTIC"/>
    <property type="match status" value="1"/>
</dbReference>
<dbReference type="InterPro" id="IPR010719">
    <property type="entry name" value="MnmM_MeTrfase"/>
</dbReference>
<protein>
    <submittedName>
        <fullName evidence="1">Class I SAM-dependent methyltransferase</fullName>
    </submittedName>
</protein>
<dbReference type="InterPro" id="IPR029063">
    <property type="entry name" value="SAM-dependent_MTases_sf"/>
</dbReference>
<sequence length="188" mass="20927">MKSYQIAEYNRIFLENIIKEGSFCIDATAGGGNDTVFLAKKVGRDGKVLAMDIQQAALDKTAIRLEREGVEKRVKLVLDTHAKLLSYAEINSADVIMFNFGYFPGGDHKIHTKAESSIEAIQAGLQILRKDGVMSLCIYSGGDSGFEERDAILDYLKTLDSKHYLVILSEYYNRPNHPPIPVLIVKLS</sequence>
<dbReference type="Proteomes" id="UP000824201">
    <property type="component" value="Unassembled WGS sequence"/>
</dbReference>
<dbReference type="EMBL" id="DVHN01000002">
    <property type="protein sequence ID" value="HIR87399.1"/>
    <property type="molecule type" value="Genomic_DNA"/>
</dbReference>
<evidence type="ECO:0000313" key="1">
    <source>
        <dbReference type="EMBL" id="HIR87399.1"/>
    </source>
</evidence>
<reference evidence="1" key="1">
    <citation type="submission" date="2020-10" db="EMBL/GenBank/DDBJ databases">
        <authorList>
            <person name="Gilroy R."/>
        </authorList>
    </citation>
    <scope>NUCLEOTIDE SEQUENCE</scope>
    <source>
        <strain evidence="1">ChiW13-3771</strain>
    </source>
</reference>
<dbReference type="SUPFAM" id="SSF53335">
    <property type="entry name" value="S-adenosyl-L-methionine-dependent methyltransferases"/>
    <property type="match status" value="1"/>
</dbReference>
<dbReference type="GO" id="GO:0032259">
    <property type="term" value="P:methylation"/>
    <property type="evidence" value="ECO:0007669"/>
    <property type="project" value="UniProtKB-KW"/>
</dbReference>